<feature type="domain" description="Mechanosensitive ion channel MscS" evidence="9">
    <location>
        <begin position="601"/>
        <end position="665"/>
    </location>
</feature>
<feature type="transmembrane region" description="Helical" evidence="8">
    <location>
        <begin position="580"/>
        <end position="598"/>
    </location>
</feature>
<feature type="compositionally biased region" description="Polar residues" evidence="7">
    <location>
        <begin position="819"/>
        <end position="833"/>
    </location>
</feature>
<dbReference type="PANTHER" id="PTHR30566:SF5">
    <property type="entry name" value="MECHANOSENSITIVE ION CHANNEL PROTEIN 1, MITOCHONDRIAL-RELATED"/>
    <property type="match status" value="1"/>
</dbReference>
<feature type="transmembrane region" description="Helical" evidence="8">
    <location>
        <begin position="555"/>
        <end position="574"/>
    </location>
</feature>
<keyword evidence="4 8" id="KW-0812">Transmembrane</keyword>
<gene>
    <name evidence="10" type="ORF">SAMN02745161_0068</name>
</gene>
<dbReference type="Proteomes" id="UP000184694">
    <property type="component" value="Unassembled WGS sequence"/>
</dbReference>
<evidence type="ECO:0000256" key="1">
    <source>
        <dbReference type="ARBA" id="ARBA00004651"/>
    </source>
</evidence>
<keyword evidence="6 8" id="KW-0472">Membrane</keyword>
<accession>A0A1N6DEM9</accession>
<feature type="transmembrane region" description="Helical" evidence="8">
    <location>
        <begin position="476"/>
        <end position="496"/>
    </location>
</feature>
<evidence type="ECO:0000256" key="5">
    <source>
        <dbReference type="ARBA" id="ARBA00022989"/>
    </source>
</evidence>
<dbReference type="Gene3D" id="3.30.70.100">
    <property type="match status" value="1"/>
</dbReference>
<dbReference type="InterPro" id="IPR006685">
    <property type="entry name" value="MscS_channel_2nd"/>
</dbReference>
<evidence type="ECO:0000256" key="6">
    <source>
        <dbReference type="ARBA" id="ARBA00023136"/>
    </source>
</evidence>
<feature type="transmembrane region" description="Helical" evidence="8">
    <location>
        <begin position="438"/>
        <end position="464"/>
    </location>
</feature>
<dbReference type="PANTHER" id="PTHR30566">
    <property type="entry name" value="YNAI-RELATED MECHANOSENSITIVE ION CHANNEL"/>
    <property type="match status" value="1"/>
</dbReference>
<dbReference type="STRING" id="1121457.SAMN02745161_0068"/>
<comment type="similarity">
    <text evidence="2">Belongs to the MscS (TC 1.A.23) family.</text>
</comment>
<proteinExistence type="inferred from homology"/>
<dbReference type="SUPFAM" id="SSF50182">
    <property type="entry name" value="Sm-like ribonucleoproteins"/>
    <property type="match status" value="1"/>
</dbReference>
<dbReference type="GO" id="GO:0005886">
    <property type="term" value="C:plasma membrane"/>
    <property type="evidence" value="ECO:0007669"/>
    <property type="project" value="UniProtKB-SubCell"/>
</dbReference>
<evidence type="ECO:0000256" key="2">
    <source>
        <dbReference type="ARBA" id="ARBA00008017"/>
    </source>
</evidence>
<reference evidence="11" key="1">
    <citation type="submission" date="2016-11" db="EMBL/GenBank/DDBJ databases">
        <authorList>
            <person name="Varghese N."/>
            <person name="Submissions S."/>
        </authorList>
    </citation>
    <scope>NUCLEOTIDE SEQUENCE [LARGE SCALE GENOMIC DNA]</scope>
    <source>
        <strain evidence="11">DSM 17456</strain>
    </source>
</reference>
<dbReference type="SUPFAM" id="SSF82689">
    <property type="entry name" value="Mechanosensitive channel protein MscS (YggB), C-terminal domain"/>
    <property type="match status" value="1"/>
</dbReference>
<feature type="transmembrane region" description="Helical" evidence="8">
    <location>
        <begin position="516"/>
        <end position="534"/>
    </location>
</feature>
<protein>
    <submittedName>
        <fullName evidence="10">MscS family membrane protein</fullName>
    </submittedName>
</protein>
<name>A0A1N6DEM9_9BACT</name>
<organism evidence="10 11">
    <name type="scientific">Halodesulfovibrio marinisediminis DSM 17456</name>
    <dbReference type="NCBI Taxonomy" id="1121457"/>
    <lineage>
        <taxon>Bacteria</taxon>
        <taxon>Pseudomonadati</taxon>
        <taxon>Thermodesulfobacteriota</taxon>
        <taxon>Desulfovibrionia</taxon>
        <taxon>Desulfovibrionales</taxon>
        <taxon>Desulfovibrionaceae</taxon>
        <taxon>Halodesulfovibrio</taxon>
    </lineage>
</organism>
<sequence length="839" mass="94591">MPITSLANLSTLKKILFIFLISSFIAIQQTPSMALETKSCPAPNPLCPPDTSSPRATLNSFLANVTIAIDGWRKKSNSPRTYQAFRRAVDTLDFSTTPKDSTTVVQIERIIMLKEILDRISLPPDDKIPDAAEVRATYLTTWTIPDTKIKIVRIANGPRRGEFLFSPETVQNLKQYYKRIKQEPYKTNSTAGIYNEIINGKHTAYSFERQARFRLRPVDTSSPRSTLEGFLDSVNRAFAIITKVNQSHSTMTKAKILEAQQAADDLFERAIDTLDLHDVPVAHREDVGIESVLLLKEIIDRLPLPQIDFVPDAAMVTAQLASQKEIHGKSYQYHWRFPNTEIEIVEIKEGERQGQFLFSAETVRRLRHFYQQIKDHPYRPDYLTAASPEEYIPPEKTEGFYNHYISTPGVLVPQAHLLSTLINNFPDSLKKAYGKHPLWQWLALAFSIAFILLTTYMAFRFIWVPAKSQKRPLRDWLRLLLPLVIISATYIGVYFLTKEANLTGDLLVTVVTGGKVLLILVSAWAAFSFCNAAAETITTSPLMAKEGFNATILKLTSRVLGAVAAGVIIVKGGQRLGLDMLPLLAGFGVGGLAVALAAKHTFANIIGCLTLLFNKPIKVGDLCRYNGKQCTVEHIGLISTRIRSSERTIITVPNADLAQMALENLQLRDKRLFNTVIQLRDETTPEQMRWILIKLRELLLGHPKVTPNPARVRFIGYGDFSKDIEIFAYLNCQDQNTFLAIQEDIFLRIEDIISESGSSTAFPSQTIYTSRDNEVNLEQCQHIESEVQKWRSKGQLPFPDFSEERREELLDKLEYPPKGSQSEKPLSGPSNPLKNKPKK</sequence>
<keyword evidence="3" id="KW-1003">Cell membrane</keyword>
<dbReference type="Gene3D" id="1.10.287.1260">
    <property type="match status" value="1"/>
</dbReference>
<feature type="region of interest" description="Disordered" evidence="7">
    <location>
        <begin position="807"/>
        <end position="839"/>
    </location>
</feature>
<evidence type="ECO:0000256" key="4">
    <source>
        <dbReference type="ARBA" id="ARBA00022692"/>
    </source>
</evidence>
<keyword evidence="5 8" id="KW-1133">Transmembrane helix</keyword>
<evidence type="ECO:0000313" key="10">
    <source>
        <dbReference type="EMBL" id="SIN69228.1"/>
    </source>
</evidence>
<evidence type="ECO:0000256" key="8">
    <source>
        <dbReference type="SAM" id="Phobius"/>
    </source>
</evidence>
<dbReference type="AlphaFoldDB" id="A0A1N6DEM9"/>
<dbReference type="Pfam" id="PF00924">
    <property type="entry name" value="MS_channel_2nd"/>
    <property type="match status" value="1"/>
</dbReference>
<comment type="subcellular location">
    <subcellularLocation>
        <location evidence="1">Cell membrane</location>
        <topology evidence="1">Multi-pass membrane protein</topology>
    </subcellularLocation>
</comment>
<evidence type="ECO:0000259" key="9">
    <source>
        <dbReference type="Pfam" id="PF00924"/>
    </source>
</evidence>
<dbReference type="GO" id="GO:0008381">
    <property type="term" value="F:mechanosensitive monoatomic ion channel activity"/>
    <property type="evidence" value="ECO:0007669"/>
    <property type="project" value="UniProtKB-ARBA"/>
</dbReference>
<dbReference type="InterPro" id="IPR011066">
    <property type="entry name" value="MscS_channel_C_sf"/>
</dbReference>
<dbReference type="EMBL" id="FSRG01000003">
    <property type="protein sequence ID" value="SIN69228.1"/>
    <property type="molecule type" value="Genomic_DNA"/>
</dbReference>
<evidence type="ECO:0000313" key="11">
    <source>
        <dbReference type="Proteomes" id="UP000184694"/>
    </source>
</evidence>
<dbReference type="Gene3D" id="2.30.30.60">
    <property type="match status" value="1"/>
</dbReference>
<dbReference type="InterPro" id="IPR011014">
    <property type="entry name" value="MscS_channel_TM-2"/>
</dbReference>
<keyword evidence="11" id="KW-1185">Reference proteome</keyword>
<evidence type="ECO:0000256" key="7">
    <source>
        <dbReference type="SAM" id="MobiDB-lite"/>
    </source>
</evidence>
<dbReference type="InterPro" id="IPR023408">
    <property type="entry name" value="MscS_beta-dom_sf"/>
</dbReference>
<dbReference type="InterPro" id="IPR010920">
    <property type="entry name" value="LSM_dom_sf"/>
</dbReference>
<evidence type="ECO:0000256" key="3">
    <source>
        <dbReference type="ARBA" id="ARBA00022475"/>
    </source>
</evidence>
<dbReference type="SUPFAM" id="SSF82861">
    <property type="entry name" value="Mechanosensitive channel protein MscS (YggB), transmembrane region"/>
    <property type="match status" value="1"/>
</dbReference>